<evidence type="ECO:0000313" key="2">
    <source>
        <dbReference type="EMBL" id="KAK3762381.1"/>
    </source>
</evidence>
<feature type="region of interest" description="Disordered" evidence="1">
    <location>
        <begin position="85"/>
        <end position="115"/>
    </location>
</feature>
<protein>
    <submittedName>
        <fullName evidence="2">Uncharacterized protein</fullName>
    </submittedName>
</protein>
<gene>
    <name evidence="2" type="ORF">RRG08_031963</name>
</gene>
<evidence type="ECO:0000256" key="1">
    <source>
        <dbReference type="SAM" id="MobiDB-lite"/>
    </source>
</evidence>
<sequence length="115" mass="12979">MPGLTGTRALACREDGMERGQGDTYTEDLRLTISQGNKQSYTSVTVSLVKQRTFTDRRSNLLRVFEDAIGYWRCLNQVPPRVVSKSPENLRRRSSSAVMTDPSLRPVAQTGHIHR</sequence>
<comment type="caution">
    <text evidence="2">The sequence shown here is derived from an EMBL/GenBank/DDBJ whole genome shotgun (WGS) entry which is preliminary data.</text>
</comment>
<name>A0AAE0Z4Z2_9GAST</name>
<dbReference type="AlphaFoldDB" id="A0AAE0Z4Z2"/>
<organism evidence="2 3">
    <name type="scientific">Elysia crispata</name>
    <name type="common">lettuce slug</name>
    <dbReference type="NCBI Taxonomy" id="231223"/>
    <lineage>
        <taxon>Eukaryota</taxon>
        <taxon>Metazoa</taxon>
        <taxon>Spiralia</taxon>
        <taxon>Lophotrochozoa</taxon>
        <taxon>Mollusca</taxon>
        <taxon>Gastropoda</taxon>
        <taxon>Heterobranchia</taxon>
        <taxon>Euthyneura</taxon>
        <taxon>Panpulmonata</taxon>
        <taxon>Sacoglossa</taxon>
        <taxon>Placobranchoidea</taxon>
        <taxon>Plakobranchidae</taxon>
        <taxon>Elysia</taxon>
    </lineage>
</organism>
<proteinExistence type="predicted"/>
<keyword evidence="3" id="KW-1185">Reference proteome</keyword>
<dbReference type="Proteomes" id="UP001283361">
    <property type="component" value="Unassembled WGS sequence"/>
</dbReference>
<reference evidence="2" key="1">
    <citation type="journal article" date="2023" name="G3 (Bethesda)">
        <title>A reference genome for the long-term kleptoplast-retaining sea slug Elysia crispata morphotype clarki.</title>
        <authorList>
            <person name="Eastman K.E."/>
            <person name="Pendleton A.L."/>
            <person name="Shaikh M.A."/>
            <person name="Suttiyut T."/>
            <person name="Ogas R."/>
            <person name="Tomko P."/>
            <person name="Gavelis G."/>
            <person name="Widhalm J.R."/>
            <person name="Wisecaver J.H."/>
        </authorList>
    </citation>
    <scope>NUCLEOTIDE SEQUENCE</scope>
    <source>
        <strain evidence="2">ECLA1</strain>
    </source>
</reference>
<accession>A0AAE0Z4Z2</accession>
<evidence type="ECO:0000313" key="3">
    <source>
        <dbReference type="Proteomes" id="UP001283361"/>
    </source>
</evidence>
<dbReference type="EMBL" id="JAWDGP010004715">
    <property type="protein sequence ID" value="KAK3762381.1"/>
    <property type="molecule type" value="Genomic_DNA"/>
</dbReference>